<evidence type="ECO:0000313" key="3">
    <source>
        <dbReference type="Proteomes" id="UP000236262"/>
    </source>
</evidence>
<dbReference type="RefSeq" id="WP_103293147.1">
    <property type="nucleotide sequence ID" value="NZ_CP033924.1"/>
</dbReference>
<protein>
    <submittedName>
        <fullName evidence="2">Uncharacterized protein</fullName>
    </submittedName>
</protein>
<dbReference type="EMBL" id="PPEH01000008">
    <property type="protein sequence ID" value="PNW12149.1"/>
    <property type="molecule type" value="Genomic_DNA"/>
</dbReference>
<name>A0A3G6RQ48_CHRLC</name>
<evidence type="ECO:0000313" key="1">
    <source>
        <dbReference type="EMBL" id="AZA84778.1"/>
    </source>
</evidence>
<dbReference type="Proteomes" id="UP000236262">
    <property type="component" value="Unassembled WGS sequence"/>
</dbReference>
<reference evidence="1 4" key="2">
    <citation type="submission" date="2018-11" db="EMBL/GenBank/DDBJ databases">
        <title>Proposal to divide the Flavobacteriaceae and reorganize its genera based on Amino Acid Identity values calculated from whole genome sequences.</title>
        <authorList>
            <person name="Nicholson A.C."/>
            <person name="Gulvik C.A."/>
            <person name="Whitney A.M."/>
            <person name="Humrighouse B.W."/>
            <person name="Bell M."/>
            <person name="Holmes B."/>
            <person name="Steigerwalt A.G."/>
            <person name="Villarma A."/>
            <person name="Sheth M."/>
            <person name="Batra D."/>
            <person name="Pryor J."/>
            <person name="Bernardet J.-F."/>
            <person name="Hugo C."/>
            <person name="Kampfer P."/>
            <person name="Newman J."/>
            <person name="McQuiston J.R."/>
        </authorList>
    </citation>
    <scope>NUCLEOTIDE SEQUENCE [LARGE SCALE GENOMIC DNA]</scope>
    <source>
        <strain evidence="1 4">KC_1864</strain>
    </source>
</reference>
<dbReference type="OrthoDB" id="1439818at2"/>
<keyword evidence="4" id="KW-1185">Reference proteome</keyword>
<evidence type="ECO:0000313" key="2">
    <source>
        <dbReference type="EMBL" id="PNW12149.1"/>
    </source>
</evidence>
<dbReference type="KEGG" id="clac:EG342_24030"/>
<proteinExistence type="predicted"/>
<dbReference type="Proteomes" id="UP000279972">
    <property type="component" value="Chromosome"/>
</dbReference>
<accession>A0A3G6RQ48</accession>
<gene>
    <name evidence="2" type="ORF">C1637_18525</name>
    <name evidence="1" type="ORF">EG342_24030</name>
</gene>
<dbReference type="EMBL" id="CP033924">
    <property type="protein sequence ID" value="AZA84778.1"/>
    <property type="molecule type" value="Genomic_DNA"/>
</dbReference>
<reference evidence="2 3" key="1">
    <citation type="submission" date="2018-01" db="EMBL/GenBank/DDBJ databases">
        <title>Draft genome sequences of Chryseobacterium lactis NCTC11390, Chryseobacterium oncorhynchi 701B-08, and Chryseobacterium viscerum 687B-08.</title>
        <authorList>
            <person name="Jeong J.-J."/>
            <person name="Lee Y.J."/>
            <person name="Park B."/>
            <person name="Choi I.-G."/>
            <person name="Kim K.D."/>
        </authorList>
    </citation>
    <scope>NUCLEOTIDE SEQUENCE [LARGE SCALE GENOMIC DNA]</scope>
    <source>
        <strain evidence="2 3">NCTC11390</strain>
    </source>
</reference>
<sequence>MEEYFYVQLLLDLQERIAQEVPEIQYIDQQLGQLEGVSGNQTPVIYPALFIDFPEAVYDVDFPEASYSEMSANGQLANVPVSFQLVANDTHQTWHQAPIEERKQGLDFLRIEQKLYKALQGWNKDYFSPFSRTLTKSTSKNHKGFKVREVVFTTQYEDLSASPEENRAQIFRYSFNSIGQD</sequence>
<evidence type="ECO:0000313" key="4">
    <source>
        <dbReference type="Proteomes" id="UP000279972"/>
    </source>
</evidence>
<dbReference type="AlphaFoldDB" id="A0A3G6RQ48"/>
<organism evidence="2 3">
    <name type="scientific">Chryseobacterium lactis</name>
    <dbReference type="NCBI Taxonomy" id="1241981"/>
    <lineage>
        <taxon>Bacteria</taxon>
        <taxon>Pseudomonadati</taxon>
        <taxon>Bacteroidota</taxon>
        <taxon>Flavobacteriia</taxon>
        <taxon>Flavobacteriales</taxon>
        <taxon>Weeksellaceae</taxon>
        <taxon>Chryseobacterium group</taxon>
        <taxon>Chryseobacterium</taxon>
    </lineage>
</organism>